<dbReference type="CDD" id="cd05155">
    <property type="entry name" value="APH_ChoK_like_1"/>
    <property type="match status" value="1"/>
</dbReference>
<dbReference type="OrthoDB" id="9797603at2"/>
<dbReference type="AlphaFoldDB" id="A0A5C4QN49"/>
<sequence>MHADQMDVTVEVVAALVAEQFPQWRGLPVRPLPSAGTVNALFRIGPDVVLRFPLRPSAGPDLRDELLREQEYARLFAAHLPVAVPEPLGLGEAGDGYSGPWAAYRFIPGETARPDRIGDPDVFARDLAGVVVALRGIDTRGRSWSGSGRGGPLAAQDAGVRAALAVSGALTDTVALAEVWDRCRDARRDDPADGWIHADLMPGNLLVRDGRLVAVIDLGTVGVGDPAVDLMPAWNLFDAGSRETYRRALGVDDATWERGRGWALVQAINALPYYVETNPVMASIARHTLRAVLG</sequence>
<dbReference type="SUPFAM" id="SSF56112">
    <property type="entry name" value="Protein kinase-like (PK-like)"/>
    <property type="match status" value="1"/>
</dbReference>
<evidence type="ECO:0000313" key="3">
    <source>
        <dbReference type="Proteomes" id="UP000306145"/>
    </source>
</evidence>
<dbReference type="Gene3D" id="3.90.1200.10">
    <property type="match status" value="1"/>
</dbReference>
<dbReference type="Proteomes" id="UP000306145">
    <property type="component" value="Unassembled WGS sequence"/>
</dbReference>
<dbReference type="InterPro" id="IPR011009">
    <property type="entry name" value="Kinase-like_dom_sf"/>
</dbReference>
<protein>
    <submittedName>
        <fullName evidence="2">Aminoglycoside phosphotransferase family protein</fullName>
    </submittedName>
</protein>
<dbReference type="RefSeq" id="WP_139585483.1">
    <property type="nucleotide sequence ID" value="NZ_VDFY01000168.1"/>
</dbReference>
<dbReference type="PANTHER" id="PTHR21310">
    <property type="entry name" value="AMINOGLYCOSIDE PHOSPHOTRANSFERASE-RELATED-RELATED"/>
    <property type="match status" value="1"/>
</dbReference>
<organism evidence="2 3">
    <name type="scientific">Micromonospora orduensis</name>
    <dbReference type="NCBI Taxonomy" id="1420891"/>
    <lineage>
        <taxon>Bacteria</taxon>
        <taxon>Bacillati</taxon>
        <taxon>Actinomycetota</taxon>
        <taxon>Actinomycetes</taxon>
        <taxon>Micromonosporales</taxon>
        <taxon>Micromonosporaceae</taxon>
        <taxon>Micromonospora</taxon>
    </lineage>
</organism>
<dbReference type="PANTHER" id="PTHR21310:SF42">
    <property type="entry name" value="BIFUNCTIONAL AAC_APH"/>
    <property type="match status" value="1"/>
</dbReference>
<dbReference type="InterPro" id="IPR002575">
    <property type="entry name" value="Aminoglycoside_PTrfase"/>
</dbReference>
<gene>
    <name evidence="2" type="ORF">FHG89_17555</name>
</gene>
<name>A0A5C4QN49_9ACTN</name>
<dbReference type="GO" id="GO:0016740">
    <property type="term" value="F:transferase activity"/>
    <property type="evidence" value="ECO:0007669"/>
    <property type="project" value="UniProtKB-KW"/>
</dbReference>
<comment type="caution">
    <text evidence="2">The sequence shown here is derived from an EMBL/GenBank/DDBJ whole genome shotgun (WGS) entry which is preliminary data.</text>
</comment>
<keyword evidence="3" id="KW-1185">Reference proteome</keyword>
<feature type="domain" description="Aminoglycoside phosphotransferase" evidence="1">
    <location>
        <begin position="36"/>
        <end position="262"/>
    </location>
</feature>
<accession>A0A5C4QN49</accession>
<keyword evidence="2" id="KW-0808">Transferase</keyword>
<dbReference type="InterPro" id="IPR051678">
    <property type="entry name" value="AGP_Transferase"/>
</dbReference>
<evidence type="ECO:0000313" key="2">
    <source>
        <dbReference type="EMBL" id="TNH27649.1"/>
    </source>
</evidence>
<dbReference type="Gene3D" id="3.30.200.20">
    <property type="entry name" value="Phosphorylase Kinase, domain 1"/>
    <property type="match status" value="1"/>
</dbReference>
<proteinExistence type="predicted"/>
<dbReference type="Pfam" id="PF01636">
    <property type="entry name" value="APH"/>
    <property type="match status" value="1"/>
</dbReference>
<dbReference type="EMBL" id="VDFY01000168">
    <property type="protein sequence ID" value="TNH27649.1"/>
    <property type="molecule type" value="Genomic_DNA"/>
</dbReference>
<reference evidence="2 3" key="1">
    <citation type="submission" date="2019-06" db="EMBL/GenBank/DDBJ databases">
        <title>Micromonospora ordensis sp. nov., isolated from deep marine sediment.</title>
        <authorList>
            <person name="Veyisoglu A."/>
            <person name="Carro L."/>
            <person name="Klenk H.-P."/>
            <person name="Sahin N."/>
        </authorList>
    </citation>
    <scope>NUCLEOTIDE SEQUENCE [LARGE SCALE GENOMIC DNA]</scope>
    <source>
        <strain evidence="2 3">S2509</strain>
    </source>
</reference>
<evidence type="ECO:0000259" key="1">
    <source>
        <dbReference type="Pfam" id="PF01636"/>
    </source>
</evidence>